<accession>A0A645BRG9</accession>
<gene>
    <name evidence="3" type="primary">fabG_91</name>
    <name evidence="3" type="ORF">SDC9_114612</name>
</gene>
<dbReference type="NCBIfam" id="NF047420">
    <property type="entry name" value="EF_P_mod_YmfI"/>
    <property type="match status" value="1"/>
</dbReference>
<dbReference type="GO" id="GO:0032787">
    <property type="term" value="P:monocarboxylic acid metabolic process"/>
    <property type="evidence" value="ECO:0007669"/>
    <property type="project" value="UniProtKB-ARBA"/>
</dbReference>
<evidence type="ECO:0000256" key="1">
    <source>
        <dbReference type="ARBA" id="ARBA00006484"/>
    </source>
</evidence>
<dbReference type="Pfam" id="PF00106">
    <property type="entry name" value="adh_short"/>
    <property type="match status" value="1"/>
</dbReference>
<dbReference type="EMBL" id="VSSQ01021831">
    <property type="protein sequence ID" value="MPM67688.1"/>
    <property type="molecule type" value="Genomic_DNA"/>
</dbReference>
<evidence type="ECO:0000313" key="3">
    <source>
        <dbReference type="EMBL" id="MPM67688.1"/>
    </source>
</evidence>
<dbReference type="FunFam" id="3.40.50.720:FF:000173">
    <property type="entry name" value="3-oxoacyl-[acyl-carrier protein] reductase"/>
    <property type="match status" value="1"/>
</dbReference>
<comment type="similarity">
    <text evidence="1">Belongs to the short-chain dehydrogenases/reductases (SDR) family.</text>
</comment>
<dbReference type="InterPro" id="IPR020904">
    <property type="entry name" value="Sc_DH/Rdtase_CS"/>
</dbReference>
<dbReference type="PROSITE" id="PS00061">
    <property type="entry name" value="ADH_SHORT"/>
    <property type="match status" value="1"/>
</dbReference>
<dbReference type="PANTHER" id="PTHR42879:SF2">
    <property type="entry name" value="3-OXOACYL-[ACYL-CARRIER-PROTEIN] REDUCTASE FABG"/>
    <property type="match status" value="1"/>
</dbReference>
<dbReference type="InterPro" id="IPR036291">
    <property type="entry name" value="NAD(P)-bd_dom_sf"/>
</dbReference>
<dbReference type="EC" id="1.1.1.100" evidence="3"/>
<organism evidence="3">
    <name type="scientific">bioreactor metagenome</name>
    <dbReference type="NCBI Taxonomy" id="1076179"/>
    <lineage>
        <taxon>unclassified sequences</taxon>
        <taxon>metagenomes</taxon>
        <taxon>ecological metagenomes</taxon>
    </lineage>
</organism>
<proteinExistence type="inferred from homology"/>
<dbReference type="PRINTS" id="PR00080">
    <property type="entry name" value="SDRFAMILY"/>
</dbReference>
<dbReference type="Gene3D" id="3.40.50.720">
    <property type="entry name" value="NAD(P)-binding Rossmann-like Domain"/>
    <property type="match status" value="1"/>
</dbReference>
<dbReference type="PANTHER" id="PTHR42879">
    <property type="entry name" value="3-OXOACYL-(ACYL-CARRIER-PROTEIN) REDUCTASE"/>
    <property type="match status" value="1"/>
</dbReference>
<comment type="caution">
    <text evidence="3">The sequence shown here is derived from an EMBL/GenBank/DDBJ whole genome shotgun (WGS) entry which is preliminary data.</text>
</comment>
<evidence type="ECO:0000256" key="2">
    <source>
        <dbReference type="ARBA" id="ARBA00023002"/>
    </source>
</evidence>
<dbReference type="PRINTS" id="PR00081">
    <property type="entry name" value="GDHRDH"/>
</dbReference>
<dbReference type="InterPro" id="IPR002347">
    <property type="entry name" value="SDR_fam"/>
</dbReference>
<name>A0A645BRG9_9ZZZZ</name>
<protein>
    <submittedName>
        <fullName evidence="3">3-oxoacyl-[acyl-carrier-protein] reductase FabG</fullName>
        <ecNumber evidence="3">1.1.1.100</ecNumber>
    </submittedName>
</protein>
<reference evidence="3" key="1">
    <citation type="submission" date="2019-08" db="EMBL/GenBank/DDBJ databases">
        <authorList>
            <person name="Kucharzyk K."/>
            <person name="Murdoch R.W."/>
            <person name="Higgins S."/>
            <person name="Loffler F."/>
        </authorList>
    </citation>
    <scope>NUCLEOTIDE SEQUENCE</scope>
</reference>
<keyword evidence="2 3" id="KW-0560">Oxidoreductase</keyword>
<dbReference type="SUPFAM" id="SSF51735">
    <property type="entry name" value="NAD(P)-binding Rossmann-fold domains"/>
    <property type="match status" value="1"/>
</dbReference>
<sequence>MKTAVITGSSRGIGKAISEEFCKNGYFVVLNASQSAKELDETYREFKNKGYSCEAVLANVMDYDECRKLFTYNADVLVNNAGISYIGLFSDMKPADWKKVIDTNLISVINCTHIALPYMLKMHSGSIINISSMWGEKGASCEAVYSASKGAINAFTKSMAKEVGPSGIRVNAVSCGVIETKMNACFSDEEKETLKDEISLMRFGTPDEVAKLVYFLADSEKSGYVNGQVISIDGGII</sequence>
<dbReference type="GO" id="GO:0004316">
    <property type="term" value="F:3-oxoacyl-[acyl-carrier-protein] reductase (NADPH) activity"/>
    <property type="evidence" value="ECO:0007669"/>
    <property type="project" value="UniProtKB-EC"/>
</dbReference>
<dbReference type="AlphaFoldDB" id="A0A645BRG9"/>
<dbReference type="InterPro" id="IPR050259">
    <property type="entry name" value="SDR"/>
</dbReference>